<gene>
    <name evidence="1" type="ORF">RchiOBHm_Chr6g0291761</name>
</gene>
<protein>
    <submittedName>
        <fullName evidence="1">Uncharacterized protein</fullName>
    </submittedName>
</protein>
<accession>A0A2P6PW88</accession>
<name>A0A2P6PW88_ROSCH</name>
<reference evidence="1 2" key="1">
    <citation type="journal article" date="2018" name="Nat. Genet.">
        <title>The Rosa genome provides new insights in the design of modern roses.</title>
        <authorList>
            <person name="Bendahmane M."/>
        </authorList>
    </citation>
    <scope>NUCLEOTIDE SEQUENCE [LARGE SCALE GENOMIC DNA]</scope>
    <source>
        <strain evidence="2">cv. Old Blush</strain>
    </source>
</reference>
<dbReference type="STRING" id="74649.A0A2P6PW88"/>
<evidence type="ECO:0000313" key="1">
    <source>
        <dbReference type="EMBL" id="PRQ26179.1"/>
    </source>
</evidence>
<dbReference type="Proteomes" id="UP000238479">
    <property type="component" value="Chromosome 6"/>
</dbReference>
<dbReference type="Gramene" id="PRQ26179">
    <property type="protein sequence ID" value="PRQ26179"/>
    <property type="gene ID" value="RchiOBHm_Chr6g0291761"/>
</dbReference>
<proteinExistence type="predicted"/>
<dbReference type="EMBL" id="PDCK01000044">
    <property type="protein sequence ID" value="PRQ26179.1"/>
    <property type="molecule type" value="Genomic_DNA"/>
</dbReference>
<keyword evidence="2" id="KW-1185">Reference proteome</keyword>
<comment type="caution">
    <text evidence="1">The sequence shown here is derived from an EMBL/GenBank/DDBJ whole genome shotgun (WGS) entry which is preliminary data.</text>
</comment>
<dbReference type="AlphaFoldDB" id="A0A2P6PW88"/>
<evidence type="ECO:0000313" key="2">
    <source>
        <dbReference type="Proteomes" id="UP000238479"/>
    </source>
</evidence>
<sequence>MEVTFLNKLKAQKVALGEDVGTLDRTQTLADQKQWRDENKDLYMPLNQETENNEGQILKIRSQGTKLIIFKSKVLAHYEPYTLKHCFWRSRKQLPWLVQKKYVRNYYVT</sequence>
<organism evidence="1 2">
    <name type="scientific">Rosa chinensis</name>
    <name type="common">China rose</name>
    <dbReference type="NCBI Taxonomy" id="74649"/>
    <lineage>
        <taxon>Eukaryota</taxon>
        <taxon>Viridiplantae</taxon>
        <taxon>Streptophyta</taxon>
        <taxon>Embryophyta</taxon>
        <taxon>Tracheophyta</taxon>
        <taxon>Spermatophyta</taxon>
        <taxon>Magnoliopsida</taxon>
        <taxon>eudicotyledons</taxon>
        <taxon>Gunneridae</taxon>
        <taxon>Pentapetalae</taxon>
        <taxon>rosids</taxon>
        <taxon>fabids</taxon>
        <taxon>Rosales</taxon>
        <taxon>Rosaceae</taxon>
        <taxon>Rosoideae</taxon>
        <taxon>Rosoideae incertae sedis</taxon>
        <taxon>Rosa</taxon>
    </lineage>
</organism>